<dbReference type="Proteomes" id="UP000036403">
    <property type="component" value="Unassembled WGS sequence"/>
</dbReference>
<feature type="region of interest" description="Disordered" evidence="1">
    <location>
        <begin position="1"/>
        <end position="89"/>
    </location>
</feature>
<evidence type="ECO:0000313" key="3">
    <source>
        <dbReference type="Proteomes" id="UP000036403"/>
    </source>
</evidence>
<evidence type="ECO:0000256" key="1">
    <source>
        <dbReference type="SAM" id="MobiDB-lite"/>
    </source>
</evidence>
<comment type="caution">
    <text evidence="2">The sequence shown here is derived from an EMBL/GenBank/DDBJ whole genome shotgun (WGS) entry which is preliminary data.</text>
</comment>
<proteinExistence type="predicted"/>
<organism evidence="2 3">
    <name type="scientific">Lasius niger</name>
    <name type="common">Black garden ant</name>
    <dbReference type="NCBI Taxonomy" id="67767"/>
    <lineage>
        <taxon>Eukaryota</taxon>
        <taxon>Metazoa</taxon>
        <taxon>Ecdysozoa</taxon>
        <taxon>Arthropoda</taxon>
        <taxon>Hexapoda</taxon>
        <taxon>Insecta</taxon>
        <taxon>Pterygota</taxon>
        <taxon>Neoptera</taxon>
        <taxon>Endopterygota</taxon>
        <taxon>Hymenoptera</taxon>
        <taxon>Apocrita</taxon>
        <taxon>Aculeata</taxon>
        <taxon>Formicoidea</taxon>
        <taxon>Formicidae</taxon>
        <taxon>Formicinae</taxon>
        <taxon>Lasius</taxon>
        <taxon>Lasius</taxon>
    </lineage>
</organism>
<dbReference type="EMBL" id="LBMM01000520">
    <property type="protein sequence ID" value="KMQ98144.1"/>
    <property type="molecule type" value="Genomic_DNA"/>
</dbReference>
<dbReference type="PaxDb" id="67767-A0A0J7L6L6"/>
<dbReference type="AlphaFoldDB" id="A0A0J7L6L6"/>
<name>A0A0J7L6L6_LASNI</name>
<protein>
    <submittedName>
        <fullName evidence="2">Membrane protein</fullName>
    </submittedName>
</protein>
<feature type="compositionally biased region" description="Basic and acidic residues" evidence="1">
    <location>
        <begin position="37"/>
        <end position="46"/>
    </location>
</feature>
<keyword evidence="3" id="KW-1185">Reference proteome</keyword>
<gene>
    <name evidence="2" type="ORF">RF55_1500</name>
</gene>
<evidence type="ECO:0000313" key="2">
    <source>
        <dbReference type="EMBL" id="KMQ98144.1"/>
    </source>
</evidence>
<sequence length="89" mass="9679">MWQRLGGYPKAIVERIHPGQGERGGRGGDPSLKRGKRVEAKGEKNPHATNIPLPLFDPVPTPLSPRGGFRVGSPIGGRTFLQRSLTKRS</sequence>
<accession>A0A0J7L6L6</accession>
<reference evidence="2 3" key="1">
    <citation type="submission" date="2015-04" db="EMBL/GenBank/DDBJ databases">
        <title>Lasius niger genome sequencing.</title>
        <authorList>
            <person name="Konorov E.A."/>
            <person name="Nikitin M.A."/>
            <person name="Kirill M.V."/>
            <person name="Chang P."/>
        </authorList>
    </citation>
    <scope>NUCLEOTIDE SEQUENCE [LARGE SCALE GENOMIC DNA]</scope>
    <source>
        <tissue evidence="2">Whole</tissue>
    </source>
</reference>